<dbReference type="AlphaFoldDB" id="A0AAD7E351"/>
<dbReference type="PANTHER" id="PTHR33266">
    <property type="entry name" value="CHROMOSOME 15, WHOLE GENOME SHOTGUN SEQUENCE"/>
    <property type="match status" value="1"/>
</dbReference>
<keyword evidence="2" id="KW-1185">Reference proteome</keyword>
<accession>A0AAD7E351</accession>
<organism evidence="1 2">
    <name type="scientific">Mycena pura</name>
    <dbReference type="NCBI Taxonomy" id="153505"/>
    <lineage>
        <taxon>Eukaryota</taxon>
        <taxon>Fungi</taxon>
        <taxon>Dikarya</taxon>
        <taxon>Basidiomycota</taxon>
        <taxon>Agaricomycotina</taxon>
        <taxon>Agaricomycetes</taxon>
        <taxon>Agaricomycetidae</taxon>
        <taxon>Agaricales</taxon>
        <taxon>Marasmiineae</taxon>
        <taxon>Mycenaceae</taxon>
        <taxon>Mycena</taxon>
    </lineage>
</organism>
<dbReference type="EMBL" id="JARJCW010000004">
    <property type="protein sequence ID" value="KAJ7225947.1"/>
    <property type="molecule type" value="Genomic_DNA"/>
</dbReference>
<name>A0AAD7E351_9AGAR</name>
<sequence length="835" mass="95784">MAISFARIDTHRPYSQLWRLIIDSCDVMGKEYCDIFECDWDKIPAQYQDLATDLVFVLNNAGVSYDLERFRCLRRFRIDITRLPESTSNSSNVSGKGTWWKSFFQDFRGGHDVVLLNTLDRYYQLSQNCTDDSDSEEASHDCLEKPWPYYSLTVPFVQSSCTGKTRTAYEVVRKRFGLNICLREPVKEYPAYPPTDHQVRDYLTVLDSNHFTHIVIRYRLFLIELFRHTVYTLDSKAFSQWQAKYETLSEAWSSWFEEGSDSQEHGANHQQFYNEVTSKARESWTGLGKDYTSNKVAMLCRAASKKLINKLKEYEDKKRHTYIGEDQNRVEFVIFFDEAHSLSQLTVEESSSPKGTRRTGLSAMERAFECLLNRPIFAVFMSTNAKLEGPVTPCSPHYQYFLPLSEFAGFDLFAGEVSRKLFESGVTLQKLCDPMLIASFGRPHWYGLWVAFDDTPEKRLDKILKMARQKLNPDLKSERDMNTRLAWIGNRLCLQPDIHRAEGRAFQSRLIESYMGIVVSVPEHKLFMHTTTTSEPVLVEASGRLMDDYKVDMFKLVRENLGEGLLAKGERGEIVTRALMVLAHDTAARDEGEMHGLQYCRPIRLLAFLRALLTDSAHDTMMEATQALPTAPEKKFVDVFQNAWINISHFVRAGDLAVVRTEHLRNFFSRGAAVQWHPTEEAIDCVAPLVHAATPESLISSADISILQLQTKNLLVTTHQIRPELSPDDQPTISILIEYGDENTIDKSNCIEITHTTTSFRPQTMNYQVTLRGLEAFRLSEEQKTDIRSLLDLTSALETFPRASRPDNVALMRRLKPDFKAGDVLSLWAATDCWN</sequence>
<evidence type="ECO:0000313" key="1">
    <source>
        <dbReference type="EMBL" id="KAJ7225947.1"/>
    </source>
</evidence>
<reference evidence="1" key="1">
    <citation type="submission" date="2023-03" db="EMBL/GenBank/DDBJ databases">
        <title>Massive genome expansion in bonnet fungi (Mycena s.s.) driven by repeated elements and novel gene families across ecological guilds.</title>
        <authorList>
            <consortium name="Lawrence Berkeley National Laboratory"/>
            <person name="Harder C.B."/>
            <person name="Miyauchi S."/>
            <person name="Viragh M."/>
            <person name="Kuo A."/>
            <person name="Thoen E."/>
            <person name="Andreopoulos B."/>
            <person name="Lu D."/>
            <person name="Skrede I."/>
            <person name="Drula E."/>
            <person name="Henrissat B."/>
            <person name="Morin E."/>
            <person name="Kohler A."/>
            <person name="Barry K."/>
            <person name="LaButti K."/>
            <person name="Morin E."/>
            <person name="Salamov A."/>
            <person name="Lipzen A."/>
            <person name="Mereny Z."/>
            <person name="Hegedus B."/>
            <person name="Baldrian P."/>
            <person name="Stursova M."/>
            <person name="Weitz H."/>
            <person name="Taylor A."/>
            <person name="Grigoriev I.V."/>
            <person name="Nagy L.G."/>
            <person name="Martin F."/>
            <person name="Kauserud H."/>
        </authorList>
    </citation>
    <scope>NUCLEOTIDE SEQUENCE</scope>
    <source>
        <strain evidence="1">9144</strain>
    </source>
</reference>
<evidence type="ECO:0000313" key="2">
    <source>
        <dbReference type="Proteomes" id="UP001219525"/>
    </source>
</evidence>
<gene>
    <name evidence="1" type="ORF">GGX14DRAFT_693793</name>
</gene>
<proteinExistence type="predicted"/>
<comment type="caution">
    <text evidence="1">The sequence shown here is derived from an EMBL/GenBank/DDBJ whole genome shotgun (WGS) entry which is preliminary data.</text>
</comment>
<protein>
    <submittedName>
        <fullName evidence="1">Uncharacterized protein</fullName>
    </submittedName>
</protein>
<dbReference type="PANTHER" id="PTHR33266:SF1">
    <property type="entry name" value="F-BOX DOMAIN-CONTAINING PROTEIN"/>
    <property type="match status" value="1"/>
</dbReference>
<dbReference type="Proteomes" id="UP001219525">
    <property type="component" value="Unassembled WGS sequence"/>
</dbReference>